<name>A0A1H8S7T0_9HYPH</name>
<dbReference type="SUPFAM" id="SSF51419">
    <property type="entry name" value="PLP-binding barrel"/>
    <property type="match status" value="1"/>
</dbReference>
<reference evidence="12" key="1">
    <citation type="submission" date="2016-10" db="EMBL/GenBank/DDBJ databases">
        <authorList>
            <person name="Wibberg D."/>
        </authorList>
    </citation>
    <scope>NUCLEOTIDE SEQUENCE [LARGE SCALE GENOMIC DNA]</scope>
</reference>
<evidence type="ECO:0000313" key="12">
    <source>
        <dbReference type="Proteomes" id="UP000183063"/>
    </source>
</evidence>
<dbReference type="GO" id="GO:0008784">
    <property type="term" value="F:alanine racemase activity"/>
    <property type="evidence" value="ECO:0007669"/>
    <property type="project" value="UniProtKB-UniRule"/>
</dbReference>
<evidence type="ECO:0000256" key="2">
    <source>
        <dbReference type="ARBA" id="ARBA00001933"/>
    </source>
</evidence>
<reference evidence="11 13" key="3">
    <citation type="submission" date="2016-10" db="EMBL/GenBank/DDBJ databases">
        <authorList>
            <person name="Varghese N."/>
            <person name="Submissions S."/>
        </authorList>
    </citation>
    <scope>NUCLEOTIDE SEQUENCE [LARGE SCALE GENOMIC DNA]</scope>
    <source>
        <strain evidence="11 13">CGMCC 1.7071</strain>
    </source>
</reference>
<comment type="pathway">
    <text evidence="6">Amino-acid biosynthesis; D-alanine biosynthesis; D-alanine from L-alanine: step 1/1.</text>
</comment>
<evidence type="ECO:0000313" key="11">
    <source>
        <dbReference type="EMBL" id="SEO74213.1"/>
    </source>
</evidence>
<dbReference type="EC" id="5.1.1.1" evidence="3 6"/>
<dbReference type="GO" id="GO:0030632">
    <property type="term" value="P:D-alanine biosynthetic process"/>
    <property type="evidence" value="ECO:0007669"/>
    <property type="project" value="UniProtKB-UniRule"/>
</dbReference>
<proteinExistence type="inferred from homology"/>
<evidence type="ECO:0000313" key="10">
    <source>
        <dbReference type="EMBL" id="SEI10222.1"/>
    </source>
</evidence>
<keyword evidence="4 6" id="KW-0663">Pyridoxal phosphate</keyword>
<dbReference type="Proteomes" id="UP000183063">
    <property type="component" value="Unassembled WGS sequence"/>
</dbReference>
<evidence type="ECO:0000313" key="13">
    <source>
        <dbReference type="Proteomes" id="UP000198939"/>
    </source>
</evidence>
<keyword evidence="5 6" id="KW-0413">Isomerase</keyword>
<feature type="modified residue" description="N6-(pyridoxal phosphate)lysine" evidence="6 7">
    <location>
        <position position="42"/>
    </location>
</feature>
<dbReference type="InterPro" id="IPR001608">
    <property type="entry name" value="Ala_racemase_N"/>
</dbReference>
<evidence type="ECO:0000256" key="3">
    <source>
        <dbReference type="ARBA" id="ARBA00013089"/>
    </source>
</evidence>
<evidence type="ECO:0000256" key="5">
    <source>
        <dbReference type="ARBA" id="ARBA00023235"/>
    </source>
</evidence>
<evidence type="ECO:0000256" key="8">
    <source>
        <dbReference type="PIRSR" id="PIRSR600821-52"/>
    </source>
</evidence>
<reference evidence="10" key="2">
    <citation type="submission" date="2016-10" db="EMBL/GenBank/DDBJ databases">
        <authorList>
            <person name="de Groot N.N."/>
        </authorList>
    </citation>
    <scope>NUCLEOTIDE SEQUENCE [LARGE SCALE GENOMIC DNA]</scope>
    <source>
        <strain evidence="10">CCBAU85039</strain>
    </source>
</reference>
<dbReference type="Pfam" id="PF00842">
    <property type="entry name" value="Ala_racemase_C"/>
    <property type="match status" value="1"/>
</dbReference>
<feature type="active site" description="Proton acceptor; specific for L-alanine" evidence="6">
    <location>
        <position position="253"/>
    </location>
</feature>
<dbReference type="InterPro" id="IPR000821">
    <property type="entry name" value="Ala_racemase"/>
</dbReference>
<dbReference type="Gene3D" id="2.40.37.10">
    <property type="entry name" value="Lyase, Ornithine Decarboxylase, Chain A, domain 1"/>
    <property type="match status" value="1"/>
</dbReference>
<dbReference type="CDD" id="cd00430">
    <property type="entry name" value="PLPDE_III_AR"/>
    <property type="match status" value="1"/>
</dbReference>
<dbReference type="Proteomes" id="UP000198939">
    <property type="component" value="Unassembled WGS sequence"/>
</dbReference>
<dbReference type="Gene3D" id="3.20.20.10">
    <property type="entry name" value="Alanine racemase"/>
    <property type="match status" value="1"/>
</dbReference>
<dbReference type="InterPro" id="IPR009006">
    <property type="entry name" value="Ala_racemase/Decarboxylase_C"/>
</dbReference>
<dbReference type="GO" id="GO:0005829">
    <property type="term" value="C:cytosol"/>
    <property type="evidence" value="ECO:0007669"/>
    <property type="project" value="TreeGrafter"/>
</dbReference>
<comment type="catalytic activity">
    <reaction evidence="1 6">
        <text>L-alanine = D-alanine</text>
        <dbReference type="Rhea" id="RHEA:20249"/>
        <dbReference type="ChEBI" id="CHEBI:57416"/>
        <dbReference type="ChEBI" id="CHEBI:57972"/>
        <dbReference type="EC" id="5.1.1.1"/>
    </reaction>
</comment>
<dbReference type="PRINTS" id="PR00992">
    <property type="entry name" value="ALARACEMASE"/>
</dbReference>
<dbReference type="Pfam" id="PF01168">
    <property type="entry name" value="Ala_racemase_N"/>
    <property type="match status" value="1"/>
</dbReference>
<evidence type="ECO:0000256" key="1">
    <source>
        <dbReference type="ARBA" id="ARBA00000316"/>
    </source>
</evidence>
<evidence type="ECO:0000259" key="9">
    <source>
        <dbReference type="SMART" id="SM01005"/>
    </source>
</evidence>
<protein>
    <recommendedName>
        <fullName evidence="3 6">Alanine racemase</fullName>
        <ecNumber evidence="3 6">5.1.1.1</ecNumber>
    </recommendedName>
</protein>
<dbReference type="UniPathway" id="UPA00042">
    <property type="reaction ID" value="UER00497"/>
</dbReference>
<feature type="domain" description="Alanine racemase C-terminal" evidence="9">
    <location>
        <begin position="232"/>
        <end position="358"/>
    </location>
</feature>
<dbReference type="GO" id="GO:0030170">
    <property type="term" value="F:pyridoxal phosphate binding"/>
    <property type="evidence" value="ECO:0007669"/>
    <property type="project" value="UniProtKB-UniRule"/>
</dbReference>
<sequence length="370" mass="39855">MRTPRIPSMPAELRIDVSAIGANFHRLRSLVRPDTEVAAVVKNDAYGLGIDLIVPTLVAAGCKSIFVADLREAVQVRRTLANLAHIYILSGVKESELETCLSHRLTPVCHSLADALVASRQLPEFVINVDTGFSRFGLTFTEARALVHISQRPPDLVISHLACADVRNDPTNRLQRDRFVAMCQVLDPRRRSLAASAAVWLDQSFHFDLIRAGSALFGLNNAGVEPNPLLPVVQLFARLADVRTVQRGEAVGYAASFRAAHSMRIGIVALGYAVGLPWSGGNAIAAAIGSYMVPVVGRVAMEYVAIDLSDVPLALCMPGRAVEFLGPRLSVEAMAKAARTIPQELLVRLGSSCPRHYALLSQEPSIGASA</sequence>
<dbReference type="STRING" id="501024.RTCCBAU85039_4523"/>
<dbReference type="EMBL" id="FOCV01000023">
    <property type="protein sequence ID" value="SEO74213.1"/>
    <property type="molecule type" value="Genomic_DNA"/>
</dbReference>
<comment type="cofactor">
    <cofactor evidence="2 6 7">
        <name>pyridoxal 5'-phosphate</name>
        <dbReference type="ChEBI" id="CHEBI:597326"/>
    </cofactor>
</comment>
<comment type="function">
    <text evidence="6">Catalyzes the interconversion of L-alanine and D-alanine. May also act on other amino acids.</text>
</comment>
<organism evidence="10 12">
    <name type="scientific">Rhizobium tibeticum</name>
    <dbReference type="NCBI Taxonomy" id="501024"/>
    <lineage>
        <taxon>Bacteria</taxon>
        <taxon>Pseudomonadati</taxon>
        <taxon>Pseudomonadota</taxon>
        <taxon>Alphaproteobacteria</taxon>
        <taxon>Hyphomicrobiales</taxon>
        <taxon>Rhizobiaceae</taxon>
        <taxon>Rhizobium/Agrobacterium group</taxon>
        <taxon>Rhizobium</taxon>
    </lineage>
</organism>
<dbReference type="AlphaFoldDB" id="A0A1H8S7T0"/>
<feature type="active site" description="Proton acceptor; specific for D-alanine" evidence="6">
    <location>
        <position position="42"/>
    </location>
</feature>
<dbReference type="PANTHER" id="PTHR30511">
    <property type="entry name" value="ALANINE RACEMASE"/>
    <property type="match status" value="1"/>
</dbReference>
<keyword evidence="13" id="KW-1185">Reference proteome</keyword>
<dbReference type="NCBIfam" id="TIGR00492">
    <property type="entry name" value="alr"/>
    <property type="match status" value="1"/>
</dbReference>
<dbReference type="SUPFAM" id="SSF50621">
    <property type="entry name" value="Alanine racemase C-terminal domain-like"/>
    <property type="match status" value="1"/>
</dbReference>
<feature type="binding site" evidence="6 8">
    <location>
        <position position="135"/>
    </location>
    <ligand>
        <name>substrate</name>
    </ligand>
</feature>
<evidence type="ECO:0000256" key="7">
    <source>
        <dbReference type="PIRSR" id="PIRSR600821-50"/>
    </source>
</evidence>
<dbReference type="PANTHER" id="PTHR30511:SF0">
    <property type="entry name" value="ALANINE RACEMASE, CATABOLIC-RELATED"/>
    <property type="match status" value="1"/>
</dbReference>
<dbReference type="HAMAP" id="MF_01201">
    <property type="entry name" value="Ala_racemase"/>
    <property type="match status" value="1"/>
</dbReference>
<evidence type="ECO:0000256" key="6">
    <source>
        <dbReference type="HAMAP-Rule" id="MF_01201"/>
    </source>
</evidence>
<dbReference type="SMART" id="SM01005">
    <property type="entry name" value="Ala_racemase_C"/>
    <property type="match status" value="1"/>
</dbReference>
<dbReference type="InterPro" id="IPR011079">
    <property type="entry name" value="Ala_racemase_C"/>
</dbReference>
<accession>A0A1H8S7T0</accession>
<comment type="similarity">
    <text evidence="6">Belongs to the alanine racemase family.</text>
</comment>
<dbReference type="EMBL" id="FNXB01000029">
    <property type="protein sequence ID" value="SEI10222.1"/>
    <property type="molecule type" value="Genomic_DNA"/>
</dbReference>
<dbReference type="InterPro" id="IPR029066">
    <property type="entry name" value="PLP-binding_barrel"/>
</dbReference>
<feature type="binding site" evidence="6 8">
    <location>
        <position position="301"/>
    </location>
    <ligand>
        <name>substrate</name>
    </ligand>
</feature>
<evidence type="ECO:0000256" key="4">
    <source>
        <dbReference type="ARBA" id="ARBA00022898"/>
    </source>
</evidence>
<gene>
    <name evidence="10" type="primary">alr_2</name>
    <name evidence="10" type="ORF">RTCCBAU85039_4523</name>
    <name evidence="11" type="ORF">SAMN05216228_1023101</name>
</gene>